<gene>
    <name evidence="2" type="ORF">C1SCF055_LOCUS1246</name>
</gene>
<keyword evidence="5" id="KW-1185">Reference proteome</keyword>
<feature type="compositionally biased region" description="Low complexity" evidence="1">
    <location>
        <begin position="16"/>
        <end position="40"/>
    </location>
</feature>
<dbReference type="EMBL" id="CAMXCT020000027">
    <property type="protein sequence ID" value="CAL1126058.1"/>
    <property type="molecule type" value="Genomic_DNA"/>
</dbReference>
<proteinExistence type="predicted"/>
<evidence type="ECO:0000313" key="5">
    <source>
        <dbReference type="Proteomes" id="UP001152797"/>
    </source>
</evidence>
<evidence type="ECO:0000256" key="1">
    <source>
        <dbReference type="SAM" id="MobiDB-lite"/>
    </source>
</evidence>
<name>A0A9P1BHP5_9DINO</name>
<dbReference type="GO" id="GO:0032259">
    <property type="term" value="P:methylation"/>
    <property type="evidence" value="ECO:0007669"/>
    <property type="project" value="UniProtKB-KW"/>
</dbReference>
<keyword evidence="4" id="KW-0489">Methyltransferase</keyword>
<reference evidence="3" key="2">
    <citation type="submission" date="2024-04" db="EMBL/GenBank/DDBJ databases">
        <authorList>
            <person name="Chen Y."/>
            <person name="Shah S."/>
            <person name="Dougan E. K."/>
            <person name="Thang M."/>
            <person name="Chan C."/>
        </authorList>
    </citation>
    <scope>NUCLEOTIDE SEQUENCE [LARGE SCALE GENOMIC DNA]</scope>
</reference>
<comment type="caution">
    <text evidence="2">The sequence shown here is derived from an EMBL/GenBank/DDBJ whole genome shotgun (WGS) entry which is preliminary data.</text>
</comment>
<sequence>MIEVDASFHVPEKSESPLLSRSNSSYSTDVGYASGSAGSSPLPPSPTGRQESATKFGQDFVDGAYPVPLIVVRDANGFPEHFPLRIRNTFLDIKTPGSNVELEERIVRSCPVSRMVSACSDRETDADAEVFIPKPSADFEQDFCDTLTEVWEDEQLHPDFKEPERLAAVRLQQVPVMCPGHPATWMHHPFATRPVPPGQVPFAAPVARVAPVSVATPLAAPFQIPCVASPMVAPPQLRAPNFQVTNEPPPAPCFSPGDFAKAGTPRDPAPVTQEVANEPPPAPCFSPGDFAKAGTPRDQAPSKQEASTPPPPATPPQCDLSLEAGELPSVGSAGHANGNCKPCAFLFKVPTETSTKEGCESGMNCNFCHLCPPGEKKRRRKVELAKKA</sequence>
<organism evidence="2">
    <name type="scientific">Cladocopium goreaui</name>
    <dbReference type="NCBI Taxonomy" id="2562237"/>
    <lineage>
        <taxon>Eukaryota</taxon>
        <taxon>Sar</taxon>
        <taxon>Alveolata</taxon>
        <taxon>Dinophyceae</taxon>
        <taxon>Suessiales</taxon>
        <taxon>Symbiodiniaceae</taxon>
        <taxon>Cladocopium</taxon>
    </lineage>
</organism>
<dbReference type="EMBL" id="CAMXCT030000027">
    <property type="protein sequence ID" value="CAL4759995.1"/>
    <property type="molecule type" value="Genomic_DNA"/>
</dbReference>
<evidence type="ECO:0000313" key="4">
    <source>
        <dbReference type="EMBL" id="CAL4759995.1"/>
    </source>
</evidence>
<feature type="region of interest" description="Disordered" evidence="1">
    <location>
        <begin position="239"/>
        <end position="323"/>
    </location>
</feature>
<feature type="region of interest" description="Disordered" evidence="1">
    <location>
        <begin position="1"/>
        <end position="53"/>
    </location>
</feature>
<keyword evidence="4" id="KW-0808">Transferase</keyword>
<dbReference type="GO" id="GO:0008168">
    <property type="term" value="F:methyltransferase activity"/>
    <property type="evidence" value="ECO:0007669"/>
    <property type="project" value="UniProtKB-KW"/>
</dbReference>
<reference evidence="2" key="1">
    <citation type="submission" date="2022-10" db="EMBL/GenBank/DDBJ databases">
        <authorList>
            <person name="Chen Y."/>
            <person name="Dougan E. K."/>
            <person name="Chan C."/>
            <person name="Rhodes N."/>
            <person name="Thang M."/>
        </authorList>
    </citation>
    <scope>NUCLEOTIDE SEQUENCE</scope>
</reference>
<protein>
    <submittedName>
        <fullName evidence="4">Ribosomal RNA large subunit methyltransferase J</fullName>
    </submittedName>
</protein>
<dbReference type="AlphaFoldDB" id="A0A9P1BHP5"/>
<evidence type="ECO:0000313" key="2">
    <source>
        <dbReference type="EMBL" id="CAI3972683.1"/>
    </source>
</evidence>
<evidence type="ECO:0000313" key="3">
    <source>
        <dbReference type="EMBL" id="CAL1126058.1"/>
    </source>
</evidence>
<dbReference type="Proteomes" id="UP001152797">
    <property type="component" value="Unassembled WGS sequence"/>
</dbReference>
<dbReference type="EMBL" id="CAMXCT010000027">
    <property type="protein sequence ID" value="CAI3972683.1"/>
    <property type="molecule type" value="Genomic_DNA"/>
</dbReference>
<accession>A0A9P1BHP5</accession>